<dbReference type="AlphaFoldDB" id="A0A0F8ZD13"/>
<feature type="non-terminal residue" evidence="1">
    <location>
        <position position="1"/>
    </location>
</feature>
<organism evidence="1">
    <name type="scientific">marine sediment metagenome</name>
    <dbReference type="NCBI Taxonomy" id="412755"/>
    <lineage>
        <taxon>unclassified sequences</taxon>
        <taxon>metagenomes</taxon>
        <taxon>ecological metagenomes</taxon>
    </lineage>
</organism>
<evidence type="ECO:0000313" key="1">
    <source>
        <dbReference type="EMBL" id="KKK57906.1"/>
    </source>
</evidence>
<name>A0A0F8ZD13_9ZZZZ</name>
<proteinExistence type="predicted"/>
<dbReference type="EMBL" id="LAZR01064245">
    <property type="protein sequence ID" value="KKK57906.1"/>
    <property type="molecule type" value="Genomic_DNA"/>
</dbReference>
<gene>
    <name evidence="1" type="ORF">LCGC14_3049790</name>
</gene>
<protein>
    <submittedName>
        <fullName evidence="1">Uncharacterized protein</fullName>
    </submittedName>
</protein>
<comment type="caution">
    <text evidence="1">The sequence shown here is derived from an EMBL/GenBank/DDBJ whole genome shotgun (WGS) entry which is preliminary data.</text>
</comment>
<reference evidence="1" key="1">
    <citation type="journal article" date="2015" name="Nature">
        <title>Complex archaea that bridge the gap between prokaryotes and eukaryotes.</title>
        <authorList>
            <person name="Spang A."/>
            <person name="Saw J.H."/>
            <person name="Jorgensen S.L."/>
            <person name="Zaremba-Niedzwiedzka K."/>
            <person name="Martijn J."/>
            <person name="Lind A.E."/>
            <person name="van Eijk R."/>
            <person name="Schleper C."/>
            <person name="Guy L."/>
            <person name="Ettema T.J."/>
        </authorList>
    </citation>
    <scope>NUCLEOTIDE SEQUENCE</scope>
</reference>
<sequence>NPECRHNQLWIDYIEEFGNQDDAVVVVEGENRDQVVPVLLEISRELAKEDRLFHAVFHGVDLTRIRGKGLYFLPTEDLRAIEPFLGEIRPVVEGDWARLVLSNMTDSMCLRLEQGPSPEVRRATVAELDRLSQGLLTALTRPGWYQSPWPEMPHSLAVQTELGDEYLLTNKGRMGFVLLQLATGKDKNSFANGTEAIDTLRDLIAAAKAKQAEIRSVLRVCR</sequence>
<accession>A0A0F8ZD13</accession>